<dbReference type="RefSeq" id="XP_022322990.1">
    <property type="nucleotide sequence ID" value="XM_022467282.1"/>
</dbReference>
<proteinExistence type="predicted"/>
<feature type="region of interest" description="Disordered" evidence="1">
    <location>
        <begin position="344"/>
        <end position="418"/>
    </location>
</feature>
<dbReference type="PROSITE" id="PS50994">
    <property type="entry name" value="INTEGRASE"/>
    <property type="match status" value="1"/>
</dbReference>
<protein>
    <submittedName>
        <fullName evidence="4">Uncharacterized protein K02A2.6-like</fullName>
    </submittedName>
</protein>
<evidence type="ECO:0000256" key="1">
    <source>
        <dbReference type="SAM" id="MobiDB-lite"/>
    </source>
</evidence>
<dbReference type="FunFam" id="1.10.340.70:FF:000003">
    <property type="entry name" value="Protein CBG25708"/>
    <property type="match status" value="1"/>
</dbReference>
<keyword evidence="3" id="KW-1185">Reference proteome</keyword>
<dbReference type="InterPro" id="IPR036397">
    <property type="entry name" value="RNaseH_sf"/>
</dbReference>
<dbReference type="InterPro" id="IPR012337">
    <property type="entry name" value="RNaseH-like_sf"/>
</dbReference>
<dbReference type="InterPro" id="IPR041588">
    <property type="entry name" value="Integrase_H2C2"/>
</dbReference>
<dbReference type="InterPro" id="IPR050951">
    <property type="entry name" value="Retrovirus_Pol_polyprotein"/>
</dbReference>
<evidence type="ECO:0000313" key="3">
    <source>
        <dbReference type="Proteomes" id="UP000694844"/>
    </source>
</evidence>
<dbReference type="OrthoDB" id="6117589at2759"/>
<evidence type="ECO:0000259" key="2">
    <source>
        <dbReference type="PROSITE" id="PS50994"/>
    </source>
</evidence>
<dbReference type="GeneID" id="111124430"/>
<feature type="compositionally biased region" description="Low complexity" evidence="1">
    <location>
        <begin position="387"/>
        <end position="406"/>
    </location>
</feature>
<evidence type="ECO:0000313" key="4">
    <source>
        <dbReference type="RefSeq" id="XP_022322990.1"/>
    </source>
</evidence>
<dbReference type="GO" id="GO:0003676">
    <property type="term" value="F:nucleic acid binding"/>
    <property type="evidence" value="ECO:0007669"/>
    <property type="project" value="InterPro"/>
</dbReference>
<dbReference type="GO" id="GO:0015074">
    <property type="term" value="P:DNA integration"/>
    <property type="evidence" value="ECO:0007669"/>
    <property type="project" value="InterPro"/>
</dbReference>
<dbReference type="Gene3D" id="3.30.420.10">
    <property type="entry name" value="Ribonuclease H-like superfamily/Ribonuclease H"/>
    <property type="match status" value="1"/>
</dbReference>
<feature type="compositionally biased region" description="Acidic residues" evidence="1">
    <location>
        <begin position="354"/>
        <end position="366"/>
    </location>
</feature>
<accession>A0A8B8D5Q5</accession>
<organism evidence="3 4">
    <name type="scientific">Crassostrea virginica</name>
    <name type="common">Eastern oyster</name>
    <dbReference type="NCBI Taxonomy" id="6565"/>
    <lineage>
        <taxon>Eukaryota</taxon>
        <taxon>Metazoa</taxon>
        <taxon>Spiralia</taxon>
        <taxon>Lophotrochozoa</taxon>
        <taxon>Mollusca</taxon>
        <taxon>Bivalvia</taxon>
        <taxon>Autobranchia</taxon>
        <taxon>Pteriomorphia</taxon>
        <taxon>Ostreida</taxon>
        <taxon>Ostreoidea</taxon>
        <taxon>Ostreidae</taxon>
        <taxon>Crassostrea</taxon>
    </lineage>
</organism>
<dbReference type="SUPFAM" id="SSF53098">
    <property type="entry name" value="Ribonuclease H-like"/>
    <property type="match status" value="1"/>
</dbReference>
<dbReference type="PANTHER" id="PTHR37984:SF8">
    <property type="entry name" value="CCHC-TYPE DOMAIN-CONTAINING PROTEIN"/>
    <property type="match status" value="1"/>
</dbReference>
<gene>
    <name evidence="4" type="primary">LOC111124430</name>
</gene>
<feature type="domain" description="Integrase catalytic" evidence="2">
    <location>
        <begin position="162"/>
        <end position="253"/>
    </location>
</feature>
<dbReference type="AlphaFoldDB" id="A0A8B8D5Q5"/>
<name>A0A8B8D5Q5_CRAVI</name>
<feature type="compositionally biased region" description="Polar residues" evidence="1">
    <location>
        <begin position="372"/>
        <end position="386"/>
    </location>
</feature>
<dbReference type="PANTHER" id="PTHR37984">
    <property type="entry name" value="PROTEIN CBG26694"/>
    <property type="match status" value="1"/>
</dbReference>
<dbReference type="KEGG" id="cvn:111124430"/>
<dbReference type="Gene3D" id="1.10.340.70">
    <property type="match status" value="1"/>
</dbReference>
<dbReference type="Pfam" id="PF17921">
    <property type="entry name" value="Integrase_H2C2"/>
    <property type="match status" value="1"/>
</dbReference>
<sequence length="418" mass="47679">MKAFDLLSVSKERQEDIRERALTELQGLNTVIVNGWPDTKHETPVSIRDFWTSHDELSVMDGVIFKGMRIVIPPTLRSHMLSLIHQSHLGIVKCKQRAREVMYWPGMNSQIEQLVKDCDKCATFQNKQSPESLRPTPVPELPYAIVGCDLFDFDSRKYLLEIRSDNGPQFSSFKFRDFCKDFDIKHVTSSPHFQSSNGAAGRAVQTVKRLWRKSADKQLALLNYRTTPLEDVNLSPSQLLMGRRPRNTLPAASDILRPKGQNLDRIKQSLQSVKDKQKASFDIKCRNKELLPLYPTDPVRIMPQQGERKWVPGTIVRHHEAPRSYVVQVGNRQLRRNRKHLKLSTHKANVNADEILDDQPSDENPGDEMLRESTSVTPSIPSKTIKSNVTQQTSTSTISNSRTTRSGRQVIPPKKLDL</sequence>
<reference evidence="4" key="1">
    <citation type="submission" date="2025-08" db="UniProtKB">
        <authorList>
            <consortium name="RefSeq"/>
        </authorList>
    </citation>
    <scope>IDENTIFICATION</scope>
    <source>
        <tissue evidence="4">Whole sample</tissue>
    </source>
</reference>
<dbReference type="InterPro" id="IPR001584">
    <property type="entry name" value="Integrase_cat-core"/>
</dbReference>
<dbReference type="Proteomes" id="UP000694844">
    <property type="component" value="Chromosome 3"/>
</dbReference>